<evidence type="ECO:0000313" key="6">
    <source>
        <dbReference type="EMBL" id="OQP56072.1"/>
    </source>
</evidence>
<keyword evidence="7" id="KW-1185">Reference proteome</keyword>
<organism evidence="6 7">
    <name type="scientific">Niastella yeongjuensis</name>
    <dbReference type="NCBI Taxonomy" id="354355"/>
    <lineage>
        <taxon>Bacteria</taxon>
        <taxon>Pseudomonadati</taxon>
        <taxon>Bacteroidota</taxon>
        <taxon>Chitinophagia</taxon>
        <taxon>Chitinophagales</taxon>
        <taxon>Chitinophagaceae</taxon>
        <taxon>Niastella</taxon>
    </lineage>
</organism>
<dbReference type="InterPro" id="IPR000866">
    <property type="entry name" value="AhpC/TSA"/>
</dbReference>
<dbReference type="RefSeq" id="WP_081197281.1">
    <property type="nucleotide sequence ID" value="NZ_FOCZ01000010.1"/>
</dbReference>
<dbReference type="Gene3D" id="3.40.30.10">
    <property type="entry name" value="Glutaredoxin"/>
    <property type="match status" value="1"/>
</dbReference>
<dbReference type="Pfam" id="PF00578">
    <property type="entry name" value="AhpC-TSA"/>
    <property type="match status" value="1"/>
</dbReference>
<evidence type="ECO:0000256" key="1">
    <source>
        <dbReference type="ARBA" id="ARBA00004196"/>
    </source>
</evidence>
<dbReference type="EMBL" id="LVXG01000002">
    <property type="protein sequence ID" value="OQP56072.1"/>
    <property type="molecule type" value="Genomic_DNA"/>
</dbReference>
<comment type="subcellular location">
    <subcellularLocation>
        <location evidence="1">Cell envelope</location>
    </subcellularLocation>
</comment>
<reference evidence="7" key="1">
    <citation type="submission" date="2016-04" db="EMBL/GenBank/DDBJ databases">
        <authorList>
            <person name="Chen L."/>
            <person name="Zhuang W."/>
            <person name="Wang G."/>
        </authorList>
    </citation>
    <scope>NUCLEOTIDE SEQUENCE [LARGE SCALE GENOMIC DNA]</scope>
    <source>
        <strain evidence="7">17621</strain>
    </source>
</reference>
<dbReference type="GO" id="GO:0016209">
    <property type="term" value="F:antioxidant activity"/>
    <property type="evidence" value="ECO:0007669"/>
    <property type="project" value="InterPro"/>
</dbReference>
<dbReference type="SUPFAM" id="SSF52833">
    <property type="entry name" value="Thioredoxin-like"/>
    <property type="match status" value="1"/>
</dbReference>
<proteinExistence type="predicted"/>
<evidence type="ECO:0000259" key="5">
    <source>
        <dbReference type="PROSITE" id="PS51352"/>
    </source>
</evidence>
<protein>
    <recommendedName>
        <fullName evidence="5">Thioredoxin domain-containing protein</fullName>
    </recommendedName>
</protein>
<dbReference type="GO" id="GO:0030313">
    <property type="term" value="C:cell envelope"/>
    <property type="evidence" value="ECO:0007669"/>
    <property type="project" value="UniProtKB-SubCell"/>
</dbReference>
<dbReference type="PANTHER" id="PTHR42852:SF6">
    <property type="entry name" value="THIOL:DISULFIDE INTERCHANGE PROTEIN DSBE"/>
    <property type="match status" value="1"/>
</dbReference>
<dbReference type="InterPro" id="IPR025380">
    <property type="entry name" value="DUF4369"/>
</dbReference>
<dbReference type="Pfam" id="PF14289">
    <property type="entry name" value="DUF4369"/>
    <property type="match status" value="1"/>
</dbReference>
<keyword evidence="4" id="KW-0676">Redox-active center</keyword>
<dbReference type="OrthoDB" id="661796at2"/>
<dbReference type="InterPro" id="IPR036249">
    <property type="entry name" value="Thioredoxin-like_sf"/>
</dbReference>
<dbReference type="AlphaFoldDB" id="A0A1V9FCR7"/>
<dbReference type="InterPro" id="IPR050553">
    <property type="entry name" value="Thioredoxin_ResA/DsbE_sf"/>
</dbReference>
<keyword evidence="3" id="KW-1015">Disulfide bond</keyword>
<evidence type="ECO:0000256" key="4">
    <source>
        <dbReference type="ARBA" id="ARBA00023284"/>
    </source>
</evidence>
<dbReference type="GO" id="GO:0017004">
    <property type="term" value="P:cytochrome complex assembly"/>
    <property type="evidence" value="ECO:0007669"/>
    <property type="project" value="UniProtKB-KW"/>
</dbReference>
<evidence type="ECO:0000313" key="7">
    <source>
        <dbReference type="Proteomes" id="UP000192610"/>
    </source>
</evidence>
<evidence type="ECO:0000256" key="2">
    <source>
        <dbReference type="ARBA" id="ARBA00022748"/>
    </source>
</evidence>
<dbReference type="InterPro" id="IPR013766">
    <property type="entry name" value="Thioredoxin_domain"/>
</dbReference>
<sequence>MKLVCGKKSILLIVVTIFCMQFVSAFTVSGHIAGLPNGTKLLIRRFEMGWDTYRVDSCVVTDGKFSFTGNVPGGPHFHWIDILDGPYSNRLIALVIDNDDQINIEGDTSIDKMPIGGINGFITVTGSKVNNGFFRLFSALKFHNQCKIRIDKAINSVTDYDKNADLVDGYIQAKKLVTKAWESLLIDPYTYFDNFPCLLSQEHDYVRSEHLSILPKIYEGLTEYDKNTKFGKLLKEDAALAINQMFPDFKLQSTQGNSIQLKEIVAKSKAVIVLFWANNSYKIDDTQQQLLDLYKKYHSRGLDIIGISSDTSEKKWKISSADLPWYNVSDLKGANGIVEKVYHEYGFAAMPNTTVVLLDDNGKIIAWDLSRIELCYYLDRTVGNKAGIASVNY</sequence>
<feature type="domain" description="Thioredoxin" evidence="5">
    <location>
        <begin position="240"/>
        <end position="363"/>
    </location>
</feature>
<keyword evidence="2" id="KW-0201">Cytochrome c-type biogenesis</keyword>
<dbReference type="PANTHER" id="PTHR42852">
    <property type="entry name" value="THIOL:DISULFIDE INTERCHANGE PROTEIN DSBE"/>
    <property type="match status" value="1"/>
</dbReference>
<name>A0A1V9FCR7_9BACT</name>
<comment type="caution">
    <text evidence="6">The sequence shown here is derived from an EMBL/GenBank/DDBJ whole genome shotgun (WGS) entry which is preliminary data.</text>
</comment>
<evidence type="ECO:0000256" key="3">
    <source>
        <dbReference type="ARBA" id="ARBA00023157"/>
    </source>
</evidence>
<dbReference type="PROSITE" id="PS51352">
    <property type="entry name" value="THIOREDOXIN_2"/>
    <property type="match status" value="1"/>
</dbReference>
<dbReference type="Proteomes" id="UP000192610">
    <property type="component" value="Unassembled WGS sequence"/>
</dbReference>
<dbReference type="STRING" id="354355.SAMN05660816_04860"/>
<dbReference type="GO" id="GO:0016491">
    <property type="term" value="F:oxidoreductase activity"/>
    <property type="evidence" value="ECO:0007669"/>
    <property type="project" value="InterPro"/>
</dbReference>
<accession>A0A1V9FCR7</accession>
<gene>
    <name evidence="6" type="ORF">A4H97_21070</name>
</gene>